<dbReference type="EMBL" id="JXYA01000070">
    <property type="protein sequence ID" value="KJZ05499.1"/>
    <property type="molecule type" value="Genomic_DNA"/>
</dbReference>
<accession>A0A0F4QE32</accession>
<gene>
    <name evidence="1" type="ORF">TW77_22610</name>
</gene>
<evidence type="ECO:0000313" key="2">
    <source>
        <dbReference type="Proteomes" id="UP000033452"/>
    </source>
</evidence>
<sequence length="808" mass="92984">MLNVERSIAFLFIRSEIFMSSFFRTSGMYYGDGCFNTGRYKVTFKRHGHDAMIIDIVDFFSGNRCHYIFEGERDGAVMDAAAHHPRTFWSCLYNIKCVQVGQDLAFITNYNGSYALVYFKRKNIGFETRVVDYNHGHESLKVFSNGGSAELTPLKQEKLQVIDDTIILFDGKGLRKYHFEKGGEYLKLQSVQAVDFKPANEGAGFNVHLIMLSESCFFYYHCSPNEELYFVNAGEEGAACNLDVLKSKECFFINGDYSGKYSFIDQVYFCNRDDLFKVEFLKSELQDKKGRDKGKTEVIVLLGAVLERLGGESQLRGGKGKVIWRLSVDLSRDLMPHEMEVEVKDGFIFIKIENILTILELQSSDNESADDRLSVRRGISVSLKDVFVEKIDRVKIFNKVLNNNDPSESKFFEGDLKSFIEEYDDKGKYMIDTFYMHDSLFLSVGVGDYENEYQARLTLNPREFLGTQVKTIIHKPFESVDFHKSYTDELSDSLRLNLPPFNRTLGVAFQLHFSLSEREKATGYRFSSWCMNADRYDEQKLTENGYKINYDVSADECSVWVHVSKIPGEDHDDGVSKIPLFFKLKDGYKNSIKYTCCLDIDEQAAIKKPGAVQYMKAIVADGENKNIDHFKSPPLWREKTNETRFEKEIDLGDYYWDLKIINPGLSVEGHEDILILEELEEDGDHYKSTLVIYLCDDNWEFVDVIFNSSDDVSQRIIEKTSNINAYDGQIKASVNINNSGYIKELKIELYIPTSFQCEDVSKSGIDMQEWVKHAHLFPFFIRGRNKVNGKYYVTDDPRLGIGKPRPKH</sequence>
<dbReference type="AlphaFoldDB" id="A0A0F4QE32"/>
<protein>
    <submittedName>
        <fullName evidence="1">Uncharacterized protein</fullName>
    </submittedName>
</protein>
<proteinExistence type="predicted"/>
<comment type="caution">
    <text evidence="1">The sequence shown here is derived from an EMBL/GenBank/DDBJ whole genome shotgun (WGS) entry which is preliminary data.</text>
</comment>
<organism evidence="1 2">
    <name type="scientific">Pseudoalteromonas rubra</name>
    <dbReference type="NCBI Taxonomy" id="43658"/>
    <lineage>
        <taxon>Bacteria</taxon>
        <taxon>Pseudomonadati</taxon>
        <taxon>Pseudomonadota</taxon>
        <taxon>Gammaproteobacteria</taxon>
        <taxon>Alteromonadales</taxon>
        <taxon>Pseudoalteromonadaceae</taxon>
        <taxon>Pseudoalteromonas</taxon>
    </lineage>
</organism>
<dbReference type="Proteomes" id="UP000033452">
    <property type="component" value="Unassembled WGS sequence"/>
</dbReference>
<name>A0A0F4QE32_9GAMM</name>
<evidence type="ECO:0000313" key="1">
    <source>
        <dbReference type="EMBL" id="KJZ05499.1"/>
    </source>
</evidence>
<keyword evidence="2" id="KW-1185">Reference proteome</keyword>
<reference evidence="1 2" key="1">
    <citation type="journal article" date="2015" name="BMC Genomics">
        <title>Genome mining reveals unlocked bioactive potential of marine Gram-negative bacteria.</title>
        <authorList>
            <person name="Machado H."/>
            <person name="Sonnenschein E.C."/>
            <person name="Melchiorsen J."/>
            <person name="Gram L."/>
        </authorList>
    </citation>
    <scope>NUCLEOTIDE SEQUENCE [LARGE SCALE GENOMIC DNA]</scope>
    <source>
        <strain evidence="1 2">S2471</strain>
    </source>
</reference>
<dbReference type="PATRIC" id="fig|43658.5.peg.4775"/>